<dbReference type="EMBL" id="BGPR01000006">
    <property type="protein sequence ID" value="GBL75038.1"/>
    <property type="molecule type" value="Genomic_DNA"/>
</dbReference>
<comment type="caution">
    <text evidence="1">The sequence shown here is derived from an EMBL/GenBank/DDBJ whole genome shotgun (WGS) entry which is preliminary data.</text>
</comment>
<organism evidence="1 2">
    <name type="scientific">Araneus ventricosus</name>
    <name type="common">Orbweaver spider</name>
    <name type="synonym">Epeira ventricosa</name>
    <dbReference type="NCBI Taxonomy" id="182803"/>
    <lineage>
        <taxon>Eukaryota</taxon>
        <taxon>Metazoa</taxon>
        <taxon>Ecdysozoa</taxon>
        <taxon>Arthropoda</taxon>
        <taxon>Chelicerata</taxon>
        <taxon>Arachnida</taxon>
        <taxon>Araneae</taxon>
        <taxon>Araneomorphae</taxon>
        <taxon>Entelegynae</taxon>
        <taxon>Araneoidea</taxon>
        <taxon>Araneidae</taxon>
        <taxon>Araneus</taxon>
    </lineage>
</organism>
<gene>
    <name evidence="1" type="ORF">AVEN_243828_1</name>
</gene>
<accession>A0A4Y2A5H6</accession>
<keyword evidence="2" id="KW-1185">Reference proteome</keyword>
<dbReference type="AlphaFoldDB" id="A0A4Y2A5H6"/>
<proteinExistence type="predicted"/>
<name>A0A4Y2A5H6_ARAVE</name>
<protein>
    <submittedName>
        <fullName evidence="1">Uncharacterized protein</fullName>
    </submittedName>
</protein>
<reference evidence="1 2" key="1">
    <citation type="journal article" date="2019" name="Sci. Rep.">
        <title>Orb-weaving spider Araneus ventricosus genome elucidates the spidroin gene catalogue.</title>
        <authorList>
            <person name="Kono N."/>
            <person name="Nakamura H."/>
            <person name="Ohtoshi R."/>
            <person name="Moran D.A.P."/>
            <person name="Shinohara A."/>
            <person name="Yoshida Y."/>
            <person name="Fujiwara M."/>
            <person name="Mori M."/>
            <person name="Tomita M."/>
            <person name="Arakawa K."/>
        </authorList>
    </citation>
    <scope>NUCLEOTIDE SEQUENCE [LARGE SCALE GENOMIC DNA]</scope>
</reference>
<evidence type="ECO:0000313" key="1">
    <source>
        <dbReference type="EMBL" id="GBL75038.1"/>
    </source>
</evidence>
<sequence length="118" mass="13267">MTWDIRVCTPGLNVRSTLAEGCLTSMGLLCIRPLYMEVTQSDTIFDATRSLVHDSLRPRWPSGKVSALGPEGSRFETRFHCRSAAYGACCTLNLRSGQTTSRWCGAHNPPRFRQPYWV</sequence>
<evidence type="ECO:0000313" key="2">
    <source>
        <dbReference type="Proteomes" id="UP000499080"/>
    </source>
</evidence>
<dbReference type="Proteomes" id="UP000499080">
    <property type="component" value="Unassembled WGS sequence"/>
</dbReference>